<feature type="transmembrane region" description="Helical" evidence="7">
    <location>
        <begin position="232"/>
        <end position="256"/>
    </location>
</feature>
<keyword evidence="4 7" id="KW-1133">Transmembrane helix</keyword>
<feature type="transmembrane region" description="Helical" evidence="7">
    <location>
        <begin position="139"/>
        <end position="166"/>
    </location>
</feature>
<dbReference type="EMBL" id="JAUSQZ010000001">
    <property type="protein sequence ID" value="MDP9827670.1"/>
    <property type="molecule type" value="Genomic_DNA"/>
</dbReference>
<keyword evidence="9" id="KW-1185">Reference proteome</keyword>
<evidence type="ECO:0000256" key="1">
    <source>
        <dbReference type="ARBA" id="ARBA00004651"/>
    </source>
</evidence>
<name>A0ABT9P637_9ACTN</name>
<evidence type="ECO:0000256" key="5">
    <source>
        <dbReference type="ARBA" id="ARBA00023136"/>
    </source>
</evidence>
<dbReference type="Pfam" id="PF03706">
    <property type="entry name" value="LPG_synthase_TM"/>
    <property type="match status" value="1"/>
</dbReference>
<gene>
    <name evidence="8" type="ORF">J2S57_003419</name>
</gene>
<feature type="transmembrane region" description="Helical" evidence="7">
    <location>
        <begin position="263"/>
        <end position="286"/>
    </location>
</feature>
<dbReference type="PANTHER" id="PTHR39087">
    <property type="entry name" value="UPF0104 MEMBRANE PROTEIN MJ1595"/>
    <property type="match status" value="1"/>
</dbReference>
<dbReference type="Proteomes" id="UP001235712">
    <property type="component" value="Unassembled WGS sequence"/>
</dbReference>
<comment type="caution">
    <text evidence="8">The sequence shown here is derived from an EMBL/GenBank/DDBJ whole genome shotgun (WGS) entry which is preliminary data.</text>
</comment>
<dbReference type="PANTHER" id="PTHR39087:SF2">
    <property type="entry name" value="UPF0104 MEMBRANE PROTEIN MJ1595"/>
    <property type="match status" value="1"/>
</dbReference>
<proteinExistence type="predicted"/>
<feature type="transmembrane region" description="Helical" evidence="7">
    <location>
        <begin position="73"/>
        <end position="94"/>
    </location>
</feature>
<keyword evidence="2" id="KW-1003">Cell membrane</keyword>
<accession>A0ABT9P637</accession>
<feature type="transmembrane region" description="Helical" evidence="7">
    <location>
        <begin position="106"/>
        <end position="127"/>
    </location>
</feature>
<organism evidence="8 9">
    <name type="scientific">Kineosporia succinea</name>
    <dbReference type="NCBI Taxonomy" id="84632"/>
    <lineage>
        <taxon>Bacteria</taxon>
        <taxon>Bacillati</taxon>
        <taxon>Actinomycetota</taxon>
        <taxon>Actinomycetes</taxon>
        <taxon>Kineosporiales</taxon>
        <taxon>Kineosporiaceae</taxon>
        <taxon>Kineosporia</taxon>
    </lineage>
</organism>
<evidence type="ECO:0000313" key="8">
    <source>
        <dbReference type="EMBL" id="MDP9827670.1"/>
    </source>
</evidence>
<protein>
    <submittedName>
        <fullName evidence="8">Uncharacterized membrane protein YbhN (UPF0104 family)</fullName>
    </submittedName>
</protein>
<evidence type="ECO:0000256" key="2">
    <source>
        <dbReference type="ARBA" id="ARBA00022475"/>
    </source>
</evidence>
<feature type="transmembrane region" description="Helical" evidence="7">
    <location>
        <begin position="178"/>
        <end position="200"/>
    </location>
</feature>
<keyword evidence="3 7" id="KW-0812">Transmembrane</keyword>
<comment type="subcellular location">
    <subcellularLocation>
        <location evidence="1">Cell membrane</location>
        <topology evidence="1">Multi-pass membrane protein</topology>
    </subcellularLocation>
</comment>
<evidence type="ECO:0000256" key="3">
    <source>
        <dbReference type="ARBA" id="ARBA00022692"/>
    </source>
</evidence>
<evidence type="ECO:0000313" key="9">
    <source>
        <dbReference type="Proteomes" id="UP001235712"/>
    </source>
</evidence>
<evidence type="ECO:0000256" key="6">
    <source>
        <dbReference type="SAM" id="MobiDB-lite"/>
    </source>
</evidence>
<keyword evidence="5 7" id="KW-0472">Membrane</keyword>
<evidence type="ECO:0000256" key="4">
    <source>
        <dbReference type="ARBA" id="ARBA00022989"/>
    </source>
</evidence>
<evidence type="ECO:0000256" key="7">
    <source>
        <dbReference type="SAM" id="Phobius"/>
    </source>
</evidence>
<feature type="transmembrane region" description="Helical" evidence="7">
    <location>
        <begin position="306"/>
        <end position="333"/>
    </location>
</feature>
<dbReference type="RefSeq" id="WP_307244019.1">
    <property type="nucleotide sequence ID" value="NZ_JAUSQZ010000001.1"/>
</dbReference>
<dbReference type="InterPro" id="IPR022791">
    <property type="entry name" value="L-PG_synthase/AglD"/>
</dbReference>
<sequence length="339" mass="35233">MSVPSDVPAAQPSSGPDVPLAGTAPEEPRRRWGTLIGRIVLGLASLVAVYVFLQQVHPADLWERLRTTDPAWLLLAVLASVLPVLGSAISFLAFAPGRVPLGQITLVQLATSFVNLITPASAGGLALNVRYLSRRNIPLAVAVTVVGLVQTMSVMVTAVLVVVLLGASGRSFSDAPHIPWVTVLIAAAIVLAAVVLLRLWPWGRQLAWRYVVKPFRDAGPQLRTIVTDPRRLALATAGHLTVTLGFVGVLGAALAAFGESKPLVLLAVVVIAGSALAGAAPVPGGIGAAEAALTGGLVAIQVDPTAALSAAVLFRVITFWIRVPIGWLALVVLRRQGAL</sequence>
<reference evidence="8 9" key="1">
    <citation type="submission" date="2023-07" db="EMBL/GenBank/DDBJ databases">
        <title>Sequencing the genomes of 1000 actinobacteria strains.</title>
        <authorList>
            <person name="Klenk H.-P."/>
        </authorList>
    </citation>
    <scope>NUCLEOTIDE SEQUENCE [LARGE SCALE GENOMIC DNA]</scope>
    <source>
        <strain evidence="8 9">DSM 44388</strain>
    </source>
</reference>
<feature type="transmembrane region" description="Helical" evidence="7">
    <location>
        <begin position="35"/>
        <end position="53"/>
    </location>
</feature>
<feature type="region of interest" description="Disordered" evidence="6">
    <location>
        <begin position="1"/>
        <end position="26"/>
    </location>
</feature>